<evidence type="ECO:0008006" key="4">
    <source>
        <dbReference type="Google" id="ProtNLM"/>
    </source>
</evidence>
<dbReference type="Proteomes" id="UP001057375">
    <property type="component" value="Unassembled WGS sequence"/>
</dbReference>
<evidence type="ECO:0000256" key="1">
    <source>
        <dbReference type="SAM" id="MobiDB-lite"/>
    </source>
</evidence>
<protein>
    <recommendedName>
        <fullName evidence="4">Bacterial surface antigen (D15) domain-containing protein</fullName>
    </recommendedName>
</protein>
<evidence type="ECO:0000313" key="3">
    <source>
        <dbReference type="Proteomes" id="UP001057375"/>
    </source>
</evidence>
<keyword evidence="3" id="KW-1185">Reference proteome</keyword>
<dbReference type="EMBL" id="BQXS01014068">
    <property type="protein sequence ID" value="GKT30208.1"/>
    <property type="molecule type" value="Genomic_DNA"/>
</dbReference>
<reference evidence="2" key="1">
    <citation type="submission" date="2022-03" db="EMBL/GenBank/DDBJ databases">
        <title>Draft genome sequence of Aduncisulcus paluster, a free-living microaerophilic Fornicata.</title>
        <authorList>
            <person name="Yuyama I."/>
            <person name="Kume K."/>
            <person name="Tamura T."/>
            <person name="Inagaki Y."/>
            <person name="Hashimoto T."/>
        </authorList>
    </citation>
    <scope>NUCLEOTIDE SEQUENCE</scope>
    <source>
        <strain evidence="2">NY0171</strain>
    </source>
</reference>
<name>A0ABQ5KFH6_9EUKA</name>
<comment type="caution">
    <text evidence="2">The sequence shown here is derived from an EMBL/GenBank/DDBJ whole genome shotgun (WGS) entry which is preliminary data.</text>
</comment>
<evidence type="ECO:0000313" key="2">
    <source>
        <dbReference type="EMBL" id="GKT30208.1"/>
    </source>
</evidence>
<organism evidence="2 3">
    <name type="scientific">Aduncisulcus paluster</name>
    <dbReference type="NCBI Taxonomy" id="2918883"/>
    <lineage>
        <taxon>Eukaryota</taxon>
        <taxon>Metamonada</taxon>
        <taxon>Carpediemonas-like organisms</taxon>
        <taxon>Aduncisulcus</taxon>
    </lineage>
</organism>
<gene>
    <name evidence="2" type="ORF">ADUPG1_014333</name>
</gene>
<sequence length="538" mass="57886">MGDNREETRPKKTLKPRLKGNLFGGMSTDGLIGSMDISLSQIHKGTGSISVVAKKVAGADTRLSAMSSFPLSPVRDTGLDFDTSLYHRSVNNDLHFSGSNEKSRLAGICGALTGRKGLISPLPNHPLPSSMMCDSSLPLTHSAQTMWRLGGMWETRENGKMVEIGSSSTDDSLPSPQSDELQKEIGNVRTDSKDTHFTTLHHSTKASLIAGLYLDRSKKDSCVHAFSRCVGGFNAGIGMELGICDYDKHSTAKLSTDSEIVAGADSFHYCLTGSRPSVAEDVSEGLSADKPIIKASGFDIQPFVKMNAYAQAQWKLRKDREYISQSELMNNFIPPVLTASVFGGLGGCVSEETDMSVPEGSDRKKIPFGWLEISSLPPFDQQLIGGRLMRGFASASTASHSSIISTFLSSAQSKPDAHYIRPCDAFVGVGSELSFHIGNIFKSSKHKKITKTIEHKGGKIKQGIRKLVDSCDHFQGRLFGHIFGGAAVTKSIGEDSSVHSSVGCGLKYYGAGIPIELNTQIGTEGCKRVQIGVGLHFK</sequence>
<accession>A0ABQ5KFH6</accession>
<feature type="compositionally biased region" description="Basic and acidic residues" evidence="1">
    <location>
        <begin position="1"/>
        <end position="10"/>
    </location>
</feature>
<proteinExistence type="predicted"/>
<feature type="region of interest" description="Disordered" evidence="1">
    <location>
        <begin position="1"/>
        <end position="20"/>
    </location>
</feature>